<dbReference type="AlphaFoldDB" id="A0A1U7DKW1"/>
<accession>A0A1U7DKW1</accession>
<dbReference type="EMBL" id="CP019124">
    <property type="protein sequence ID" value="APX90611.1"/>
    <property type="molecule type" value="Genomic_DNA"/>
</dbReference>
<evidence type="ECO:0000256" key="1">
    <source>
        <dbReference type="SAM" id="MobiDB-lite"/>
    </source>
</evidence>
<evidence type="ECO:0000256" key="2">
    <source>
        <dbReference type="SAM" id="Phobius"/>
    </source>
</evidence>
<keyword evidence="2" id="KW-1133">Transmembrane helix</keyword>
<keyword evidence="2" id="KW-0472">Membrane</keyword>
<reference evidence="3 4" key="1">
    <citation type="submission" date="2017-01" db="EMBL/GenBank/DDBJ databases">
        <title>Genomic analysis of Xuhuaishuia manganoxidans DY6-4.</title>
        <authorList>
            <person name="Wang X."/>
        </authorList>
    </citation>
    <scope>NUCLEOTIDE SEQUENCE [LARGE SCALE GENOMIC DNA]</scope>
    <source>
        <strain evidence="3 4">DY6-4</strain>
    </source>
</reference>
<dbReference type="STRING" id="1267768.BV394_13530"/>
<name>A0A1U7DKW1_9RHOB</name>
<feature type="compositionally biased region" description="Pro residues" evidence="1">
    <location>
        <begin position="108"/>
        <end position="120"/>
    </location>
</feature>
<evidence type="ECO:0000313" key="4">
    <source>
        <dbReference type="Proteomes" id="UP000187266"/>
    </source>
</evidence>
<proteinExistence type="predicted"/>
<feature type="region of interest" description="Disordered" evidence="1">
    <location>
        <begin position="90"/>
        <end position="141"/>
    </location>
</feature>
<feature type="transmembrane region" description="Helical" evidence="2">
    <location>
        <begin position="38"/>
        <end position="60"/>
    </location>
</feature>
<accession>A0A2M9DBU6</accession>
<feature type="compositionally biased region" description="Basic and acidic residues" evidence="1">
    <location>
        <begin position="122"/>
        <end position="131"/>
    </location>
</feature>
<sequence length="268" mass="27198">MSMKTNDKNCTALCWQISAAAGVLSFVILWLLAGFSLLGALALGVVLTVLLGVLLAWGLCRGTGKGTLGTTTGATTDPVADAARAGADIPADPSATLEAGQTAAHRPPVAPAPQPAPAPAPARDELVDKMPPHSPVAPVDTADAGLADTSAATPVEPAPAAQDPVPGARVAAARDAEAPGTAAAERRPEGLAAPRDGKGDDLTRIRGVGPKLAAMLNGMGYFHFDQIAAWDAGQVAWVDQNLTGFRGRVSRDEWVAQAARLAGEGQGR</sequence>
<keyword evidence="2" id="KW-0812">Transmembrane</keyword>
<evidence type="ECO:0000313" key="3">
    <source>
        <dbReference type="EMBL" id="APX90611.1"/>
    </source>
</evidence>
<organism evidence="3 4">
    <name type="scientific">Brevirhabdus pacifica</name>
    <dbReference type="NCBI Taxonomy" id="1267768"/>
    <lineage>
        <taxon>Bacteria</taxon>
        <taxon>Pseudomonadati</taxon>
        <taxon>Pseudomonadota</taxon>
        <taxon>Alphaproteobacteria</taxon>
        <taxon>Rhodobacterales</taxon>
        <taxon>Paracoccaceae</taxon>
        <taxon>Brevirhabdus</taxon>
    </lineage>
</organism>
<keyword evidence="4" id="KW-1185">Reference proteome</keyword>
<feature type="transmembrane region" description="Helical" evidence="2">
    <location>
        <begin position="12"/>
        <end position="32"/>
    </location>
</feature>
<dbReference type="Proteomes" id="UP000187266">
    <property type="component" value="Chromosome"/>
</dbReference>
<protein>
    <submittedName>
        <fullName evidence="3">Uncharacterized protein</fullName>
    </submittedName>
</protein>
<feature type="region of interest" description="Disordered" evidence="1">
    <location>
        <begin position="154"/>
        <end position="203"/>
    </location>
</feature>
<feature type="compositionally biased region" description="Basic and acidic residues" evidence="1">
    <location>
        <begin position="184"/>
        <end position="203"/>
    </location>
</feature>
<dbReference type="OrthoDB" id="9807941at2"/>
<gene>
    <name evidence="3" type="ORF">BV394_13530</name>
</gene>
<dbReference type="Gene3D" id="1.10.150.20">
    <property type="entry name" value="5' to 3' exonuclease, C-terminal subdomain"/>
    <property type="match status" value="1"/>
</dbReference>
<dbReference type="RefSeq" id="WP_076980628.1">
    <property type="nucleotide sequence ID" value="NZ_CP019124.1"/>
</dbReference>